<gene>
    <name evidence="1" type="ORF">MtrunA17_Chr5g0438941</name>
</gene>
<protein>
    <submittedName>
        <fullName evidence="1">Uncharacterized protein</fullName>
    </submittedName>
</protein>
<dbReference type="Gramene" id="rna32831">
    <property type="protein sequence ID" value="RHN57307.1"/>
    <property type="gene ID" value="gene32831"/>
</dbReference>
<dbReference type="EMBL" id="PSQE01000005">
    <property type="protein sequence ID" value="RHN57307.1"/>
    <property type="molecule type" value="Genomic_DNA"/>
</dbReference>
<evidence type="ECO:0000313" key="1">
    <source>
        <dbReference type="EMBL" id="RHN57307.1"/>
    </source>
</evidence>
<accession>A0A396I399</accession>
<proteinExistence type="predicted"/>
<comment type="caution">
    <text evidence="1">The sequence shown here is derived from an EMBL/GenBank/DDBJ whole genome shotgun (WGS) entry which is preliminary data.</text>
</comment>
<organism evidence="1 2">
    <name type="scientific">Medicago truncatula</name>
    <name type="common">Barrel medic</name>
    <name type="synonym">Medicago tribuloides</name>
    <dbReference type="NCBI Taxonomy" id="3880"/>
    <lineage>
        <taxon>Eukaryota</taxon>
        <taxon>Viridiplantae</taxon>
        <taxon>Streptophyta</taxon>
        <taxon>Embryophyta</taxon>
        <taxon>Tracheophyta</taxon>
        <taxon>Spermatophyta</taxon>
        <taxon>Magnoliopsida</taxon>
        <taxon>eudicotyledons</taxon>
        <taxon>Gunneridae</taxon>
        <taxon>Pentapetalae</taxon>
        <taxon>rosids</taxon>
        <taxon>fabids</taxon>
        <taxon>Fabales</taxon>
        <taxon>Fabaceae</taxon>
        <taxon>Papilionoideae</taxon>
        <taxon>50 kb inversion clade</taxon>
        <taxon>NPAAA clade</taxon>
        <taxon>Hologalegina</taxon>
        <taxon>IRL clade</taxon>
        <taxon>Trifolieae</taxon>
        <taxon>Medicago</taxon>
    </lineage>
</organism>
<name>A0A396I399_MEDTR</name>
<dbReference type="Proteomes" id="UP000265566">
    <property type="component" value="Chromosome 5"/>
</dbReference>
<reference evidence="2" key="1">
    <citation type="journal article" date="2018" name="Nat. Plants">
        <title>Whole-genome landscape of Medicago truncatula symbiotic genes.</title>
        <authorList>
            <person name="Pecrix Y."/>
            <person name="Staton S.E."/>
            <person name="Sallet E."/>
            <person name="Lelandais-Briere C."/>
            <person name="Moreau S."/>
            <person name="Carrere S."/>
            <person name="Blein T."/>
            <person name="Jardinaud M.F."/>
            <person name="Latrasse D."/>
            <person name="Zouine M."/>
            <person name="Zahm M."/>
            <person name="Kreplak J."/>
            <person name="Mayjonade B."/>
            <person name="Satge C."/>
            <person name="Perez M."/>
            <person name="Cauet S."/>
            <person name="Marande W."/>
            <person name="Chantry-Darmon C."/>
            <person name="Lopez-Roques C."/>
            <person name="Bouchez O."/>
            <person name="Berard A."/>
            <person name="Debelle F."/>
            <person name="Munos S."/>
            <person name="Bendahmane A."/>
            <person name="Berges H."/>
            <person name="Niebel A."/>
            <person name="Buitink J."/>
            <person name="Frugier F."/>
            <person name="Benhamed M."/>
            <person name="Crespi M."/>
            <person name="Gouzy J."/>
            <person name="Gamas P."/>
        </authorList>
    </citation>
    <scope>NUCLEOTIDE SEQUENCE [LARGE SCALE GENOMIC DNA]</scope>
    <source>
        <strain evidence="2">cv. Jemalong A17</strain>
    </source>
</reference>
<dbReference type="AlphaFoldDB" id="A0A396I399"/>
<evidence type="ECO:0000313" key="2">
    <source>
        <dbReference type="Proteomes" id="UP000265566"/>
    </source>
</evidence>
<sequence length="57" mass="6793">MLEEASRGSKVGERLLVAMHLNCYQFKDCFLFYFDYFFYCSSQVRIVVNTFKLVGDY</sequence>